<evidence type="ECO:0000313" key="5">
    <source>
        <dbReference type="EMBL" id="TFD61343.1"/>
    </source>
</evidence>
<name>A0A4R9AGN3_9MICO</name>
<dbReference type="GO" id="GO:0009103">
    <property type="term" value="P:lipopolysaccharide biosynthetic process"/>
    <property type="evidence" value="ECO:0007669"/>
    <property type="project" value="TreeGrafter"/>
</dbReference>
<keyword evidence="5" id="KW-0012">Acyltransferase</keyword>
<dbReference type="GO" id="GO:0016747">
    <property type="term" value="F:acyltransferase activity, transferring groups other than amino-acyl groups"/>
    <property type="evidence" value="ECO:0007669"/>
    <property type="project" value="InterPro"/>
</dbReference>
<evidence type="ECO:0000259" key="3">
    <source>
        <dbReference type="Pfam" id="PF01757"/>
    </source>
</evidence>
<dbReference type="Pfam" id="PF01757">
    <property type="entry name" value="Acyl_transf_3"/>
    <property type="match status" value="1"/>
</dbReference>
<keyword evidence="2" id="KW-0812">Transmembrane</keyword>
<protein>
    <submittedName>
        <fullName evidence="5">Acyltransferase</fullName>
    </submittedName>
</protein>
<evidence type="ECO:0000256" key="1">
    <source>
        <dbReference type="SAM" id="MobiDB-lite"/>
    </source>
</evidence>
<organism evidence="5 6">
    <name type="scientific">Cryobacterium suzukii</name>
    <dbReference type="NCBI Taxonomy" id="1259198"/>
    <lineage>
        <taxon>Bacteria</taxon>
        <taxon>Bacillati</taxon>
        <taxon>Actinomycetota</taxon>
        <taxon>Actinomycetes</taxon>
        <taxon>Micrococcales</taxon>
        <taxon>Microbacteriaceae</taxon>
        <taxon>Cryobacterium</taxon>
    </lineage>
</organism>
<feature type="domain" description="SGNH" evidence="4">
    <location>
        <begin position="516"/>
        <end position="742"/>
    </location>
</feature>
<feature type="transmembrane region" description="Helical" evidence="2">
    <location>
        <begin position="423"/>
        <end position="445"/>
    </location>
</feature>
<feature type="transmembrane region" description="Helical" evidence="2">
    <location>
        <begin position="235"/>
        <end position="256"/>
    </location>
</feature>
<dbReference type="Pfam" id="PF19040">
    <property type="entry name" value="SGNH"/>
    <property type="match status" value="1"/>
</dbReference>
<dbReference type="InterPro" id="IPR043968">
    <property type="entry name" value="SGNH"/>
</dbReference>
<evidence type="ECO:0000259" key="4">
    <source>
        <dbReference type="Pfam" id="PF19040"/>
    </source>
</evidence>
<feature type="transmembrane region" description="Helical" evidence="2">
    <location>
        <begin position="137"/>
        <end position="157"/>
    </location>
</feature>
<dbReference type="InterPro" id="IPR002656">
    <property type="entry name" value="Acyl_transf_3_dom"/>
</dbReference>
<feature type="domain" description="Acyltransferase 3" evidence="3">
    <location>
        <begin position="71"/>
        <end position="403"/>
    </location>
</feature>
<dbReference type="PANTHER" id="PTHR23028">
    <property type="entry name" value="ACETYLTRANSFERASE"/>
    <property type="match status" value="1"/>
</dbReference>
<keyword evidence="2" id="KW-1133">Transmembrane helix</keyword>
<keyword evidence="2" id="KW-0472">Membrane</keyword>
<proteinExistence type="predicted"/>
<feature type="compositionally biased region" description="Basic residues" evidence="1">
    <location>
        <begin position="1"/>
        <end position="11"/>
    </location>
</feature>
<dbReference type="OrthoDB" id="3404679at2"/>
<sequence length="753" mass="80472">MRHHRMNRCQHQRGSNPDARYCSTAARPGTLRVTELPPSNLTKPQARKTVGDLGIMHRDHPPITRSGTRPEIQALRALAVGAVVLYHLWPNRLTGGYIGVDVFFAISGFLIIGHLLREVDRTGRVSLLAFWAKRARRLLPASLVVLVATGIGILAFVPTVQWQQWFREIAASALYVQNWQLAHDAVDYLGAENAPSPVQHFWSLSVEEQLYIGWPLIVIALVILFGRRRSPGMRIVTGAVLAILTLSSFVWSVAGVGSGDPASYFVTTSRAWEFGAGGLLAYFAQHSLTTHVRLRSAVSWLGLLGIILAVVSYTPATPFPGIAALLPVLSTLAVIWAGMPSARWSPAQLLQLRPIQWLGDISYSVYLWHWPLIVLLPHGLGRPIGLRSLAAALALTVLLAWLTKVLVEDPVRQGRFLVSRPAWVSIVSTLTASAVVVGACGFVYVRTAHEIADSASAVTTAVAEKAKCVGAPAAINGCATPFAITALTEPTFAATDIGKGVQVADACKQTLEDPAVIACEFGDLTSPQTTVALVGDSHAGHFLEAMDLYGASHNTRVISYLKTWCAGTGAEGVETADSATAAGTASCGEWGARVRQDILAKPEISTVVFSSFTSAYATSSDSGLGRTIEAADYSSAWTPLIEAGREVVSMVDVPTAPQDIPACIAAHFGDYDPCAFPESASALPDSLNPMLAAANATRVRVIDLRDIFCTEGTCHAVIGGLVVYFGNHHLTATFSRTLADILGDRVATLPENG</sequence>
<dbReference type="EMBL" id="SOHJ01000004">
    <property type="protein sequence ID" value="TFD61343.1"/>
    <property type="molecule type" value="Genomic_DNA"/>
</dbReference>
<evidence type="ECO:0000313" key="6">
    <source>
        <dbReference type="Proteomes" id="UP000298170"/>
    </source>
</evidence>
<feature type="transmembrane region" description="Helical" evidence="2">
    <location>
        <begin position="357"/>
        <end position="378"/>
    </location>
</feature>
<dbReference type="GO" id="GO:0016020">
    <property type="term" value="C:membrane"/>
    <property type="evidence" value="ECO:0007669"/>
    <property type="project" value="TreeGrafter"/>
</dbReference>
<feature type="region of interest" description="Disordered" evidence="1">
    <location>
        <begin position="1"/>
        <end position="21"/>
    </location>
</feature>
<feature type="transmembrane region" description="Helical" evidence="2">
    <location>
        <begin position="95"/>
        <end position="116"/>
    </location>
</feature>
<comment type="caution">
    <text evidence="5">The sequence shown here is derived from an EMBL/GenBank/DDBJ whole genome shotgun (WGS) entry which is preliminary data.</text>
</comment>
<dbReference type="Proteomes" id="UP000298170">
    <property type="component" value="Unassembled WGS sequence"/>
</dbReference>
<dbReference type="InterPro" id="IPR050879">
    <property type="entry name" value="Acyltransferase_3"/>
</dbReference>
<keyword evidence="5" id="KW-0808">Transferase</keyword>
<feature type="transmembrane region" description="Helical" evidence="2">
    <location>
        <begin position="209"/>
        <end position="226"/>
    </location>
</feature>
<feature type="transmembrane region" description="Helical" evidence="2">
    <location>
        <begin position="296"/>
        <end position="313"/>
    </location>
</feature>
<feature type="transmembrane region" description="Helical" evidence="2">
    <location>
        <begin position="384"/>
        <end position="402"/>
    </location>
</feature>
<gene>
    <name evidence="5" type="ORF">E3T39_04555</name>
</gene>
<keyword evidence="6" id="KW-1185">Reference proteome</keyword>
<feature type="transmembrane region" description="Helical" evidence="2">
    <location>
        <begin position="73"/>
        <end position="89"/>
    </location>
</feature>
<dbReference type="AlphaFoldDB" id="A0A4R9AGN3"/>
<accession>A0A4R9AGN3</accession>
<dbReference type="PANTHER" id="PTHR23028:SF53">
    <property type="entry name" value="ACYL_TRANSF_3 DOMAIN-CONTAINING PROTEIN"/>
    <property type="match status" value="1"/>
</dbReference>
<feature type="transmembrane region" description="Helical" evidence="2">
    <location>
        <begin position="319"/>
        <end position="337"/>
    </location>
</feature>
<reference evidence="5 6" key="1">
    <citation type="submission" date="2019-03" db="EMBL/GenBank/DDBJ databases">
        <title>Genomics of glacier-inhabiting Cryobacterium strains.</title>
        <authorList>
            <person name="Liu Q."/>
            <person name="Xin Y.-H."/>
        </authorList>
    </citation>
    <scope>NUCLEOTIDE SEQUENCE [LARGE SCALE GENOMIC DNA]</scope>
    <source>
        <strain evidence="5 6">Sr39</strain>
    </source>
</reference>
<evidence type="ECO:0000256" key="2">
    <source>
        <dbReference type="SAM" id="Phobius"/>
    </source>
</evidence>